<keyword evidence="2" id="KW-1133">Transmembrane helix</keyword>
<dbReference type="Proteomes" id="UP000678228">
    <property type="component" value="Unassembled WGS sequence"/>
</dbReference>
<dbReference type="AlphaFoldDB" id="A0A940WPS8"/>
<comment type="caution">
    <text evidence="3">The sequence shown here is derived from an EMBL/GenBank/DDBJ whole genome shotgun (WGS) entry which is preliminary data.</text>
</comment>
<feature type="region of interest" description="Disordered" evidence="1">
    <location>
        <begin position="34"/>
        <end position="58"/>
    </location>
</feature>
<gene>
    <name evidence="3" type="ORF">J7W16_04085</name>
</gene>
<dbReference type="EMBL" id="JAGKSQ010000002">
    <property type="protein sequence ID" value="MBP3950300.1"/>
    <property type="molecule type" value="Genomic_DNA"/>
</dbReference>
<protein>
    <submittedName>
        <fullName evidence="3">Uncharacterized protein</fullName>
    </submittedName>
</protein>
<evidence type="ECO:0000313" key="4">
    <source>
        <dbReference type="Proteomes" id="UP000678228"/>
    </source>
</evidence>
<keyword evidence="2" id="KW-0812">Transmembrane</keyword>
<keyword evidence="4" id="KW-1185">Reference proteome</keyword>
<accession>A0A940WPS8</accession>
<sequence>MENLQLWLSIIASVLSIISVIWTVNLNNKIKTINSGDKNITNNGNSNTNNTGDSNKFK</sequence>
<name>A0A940WPS8_9BACI</name>
<feature type="transmembrane region" description="Helical" evidence="2">
    <location>
        <begin position="6"/>
        <end position="24"/>
    </location>
</feature>
<proteinExistence type="predicted"/>
<evidence type="ECO:0000256" key="1">
    <source>
        <dbReference type="SAM" id="MobiDB-lite"/>
    </source>
</evidence>
<dbReference type="RefSeq" id="WP_210595952.1">
    <property type="nucleotide sequence ID" value="NZ_JAGKSQ010000002.1"/>
</dbReference>
<evidence type="ECO:0000313" key="3">
    <source>
        <dbReference type="EMBL" id="MBP3950300.1"/>
    </source>
</evidence>
<organism evidence="3 4">
    <name type="scientific">Halalkalibacter suaedae</name>
    <dbReference type="NCBI Taxonomy" id="2822140"/>
    <lineage>
        <taxon>Bacteria</taxon>
        <taxon>Bacillati</taxon>
        <taxon>Bacillota</taxon>
        <taxon>Bacilli</taxon>
        <taxon>Bacillales</taxon>
        <taxon>Bacillaceae</taxon>
        <taxon>Halalkalibacter</taxon>
    </lineage>
</organism>
<keyword evidence="2" id="KW-0472">Membrane</keyword>
<reference evidence="3" key="1">
    <citation type="submission" date="2021-03" db="EMBL/GenBank/DDBJ databases">
        <title>Bacillus suaedae sp. nov., isolated from Suaeda aralocaspica.</title>
        <authorList>
            <person name="Lei R.F.R."/>
        </authorList>
    </citation>
    <scope>NUCLEOTIDE SEQUENCE</scope>
    <source>
        <strain evidence="3">YZJH907-2</strain>
    </source>
</reference>
<evidence type="ECO:0000256" key="2">
    <source>
        <dbReference type="SAM" id="Phobius"/>
    </source>
</evidence>
<feature type="compositionally biased region" description="Low complexity" evidence="1">
    <location>
        <begin position="36"/>
        <end position="58"/>
    </location>
</feature>